<dbReference type="Proteomes" id="UP000324797">
    <property type="component" value="Unassembled WGS sequence"/>
</dbReference>
<dbReference type="InterPro" id="IPR006311">
    <property type="entry name" value="TAT_signal"/>
</dbReference>
<accession>A0A5S4YNN8</accession>
<protein>
    <submittedName>
        <fullName evidence="1">Twin-arginine translocation signal domain-containing protein</fullName>
    </submittedName>
</protein>
<dbReference type="NCBIfam" id="TIGR02811">
    <property type="entry name" value="formate_TAT"/>
    <property type="match status" value="1"/>
</dbReference>
<dbReference type="InterPro" id="IPR019546">
    <property type="entry name" value="TAT_signal_bac_arc"/>
</dbReference>
<gene>
    <name evidence="1" type="ORF">FXV83_15500</name>
</gene>
<keyword evidence="2" id="KW-1185">Reference proteome</keyword>
<organism evidence="1 2">
    <name type="scientific">Bradyrhizobium hipponense</name>
    <dbReference type="NCBI Taxonomy" id="2605638"/>
    <lineage>
        <taxon>Bacteria</taxon>
        <taxon>Pseudomonadati</taxon>
        <taxon>Pseudomonadota</taxon>
        <taxon>Alphaproteobacteria</taxon>
        <taxon>Hyphomicrobiales</taxon>
        <taxon>Nitrobacteraceae</taxon>
        <taxon>Bradyrhizobium</taxon>
    </lineage>
</organism>
<dbReference type="EMBL" id="VSTH01000050">
    <property type="protein sequence ID" value="TYO65633.1"/>
    <property type="molecule type" value="Genomic_DNA"/>
</dbReference>
<evidence type="ECO:0000313" key="2">
    <source>
        <dbReference type="Proteomes" id="UP000324797"/>
    </source>
</evidence>
<comment type="caution">
    <text evidence="1">The sequence shown here is derived from an EMBL/GenBank/DDBJ whole genome shotgun (WGS) entry which is preliminary data.</text>
</comment>
<reference evidence="1 2" key="1">
    <citation type="submission" date="2019-08" db="EMBL/GenBank/DDBJ databases">
        <title>Bradyrhizobium hipponensis sp. nov., a rhizobium isolated from a Lupinus angustifolius root nodule in Tunisia.</title>
        <authorList>
            <person name="Off K."/>
            <person name="Rejili M."/>
            <person name="Mars M."/>
            <person name="Brachmann A."/>
            <person name="Marin M."/>
        </authorList>
    </citation>
    <scope>NUCLEOTIDE SEQUENCE [LARGE SCALE GENOMIC DNA]</scope>
    <source>
        <strain evidence="2">aSej3</strain>
    </source>
</reference>
<name>A0A5S4YNN8_9BRAD</name>
<dbReference type="PIRSF" id="PIRSF036704">
    <property type="entry name" value="UCP036704"/>
    <property type="match status" value="1"/>
</dbReference>
<proteinExistence type="predicted"/>
<dbReference type="NCBIfam" id="TIGR01409">
    <property type="entry name" value="TAT_signal_seq"/>
    <property type="match status" value="1"/>
</dbReference>
<dbReference type="AlphaFoldDB" id="A0A5S4YNN8"/>
<dbReference type="PROSITE" id="PS51318">
    <property type="entry name" value="TAT"/>
    <property type="match status" value="1"/>
</dbReference>
<sequence>MSDETKATVRRRDFLRRVGVGTVGAGATLATPLVGSVHADSENNDEKRKARYKETDHVKAYYRVNRYPT</sequence>
<evidence type="ECO:0000313" key="1">
    <source>
        <dbReference type="EMBL" id="TYO65633.1"/>
    </source>
</evidence>
<dbReference type="RefSeq" id="WP_148740274.1">
    <property type="nucleotide sequence ID" value="NZ_VSTH01000050.1"/>
</dbReference>
<dbReference type="InterPro" id="IPR014177">
    <property type="entry name" value="Formate_DH_TAT-contain"/>
</dbReference>